<reference evidence="1" key="1">
    <citation type="submission" date="2022-06" db="EMBL/GenBank/DDBJ databases">
        <authorList>
            <person name="Legras J.-L."/>
            <person name="Devillers H."/>
            <person name="Grondin C."/>
        </authorList>
    </citation>
    <scope>NUCLEOTIDE SEQUENCE</scope>
    <source>
        <strain evidence="1">CLIB 1444</strain>
    </source>
</reference>
<sequence length="307" mass="34752">MSAALINRSLTTIRTELEFLLDSEVIDEQLYQKLTNAIPLKFQKDSKPWGVDHLQTTSSSTIDQLSNNLAKTELSNPSSAPPSYQPTEISTPIAAPTEKTDKKVLGYYKALYDYDAKEPEDLSMKKDDKLAVVEHLSGDWWKGYKKSQPSTIGVFPSNYVSSISEQEFKESRGAAPVPGISIQGEKQEYQNSNSSNYTPPQQLPQQHSGYQQQGYNNQPYQQPYQQQYQQGYNNPNYQVQPSQSAPTLPYDPNYYNQVEQQQQQQQQQQPQQQNHPHLRKYGNQLGNSIVTGAGFTIGSDIVNSIFR</sequence>
<evidence type="ECO:0000313" key="2">
    <source>
        <dbReference type="Proteomes" id="UP001152531"/>
    </source>
</evidence>
<name>A0ACA9Y358_9ASCO</name>
<dbReference type="EMBL" id="CALSDN010000002">
    <property type="protein sequence ID" value="CAH6719210.1"/>
    <property type="molecule type" value="Genomic_DNA"/>
</dbReference>
<accession>A0ACA9Y358</accession>
<dbReference type="Proteomes" id="UP001152531">
    <property type="component" value="Unassembled WGS sequence"/>
</dbReference>
<gene>
    <name evidence="1" type="ORF">CLIB1444_02S03378</name>
</gene>
<organism evidence="1 2">
    <name type="scientific">[Candida] jaroonii</name>
    <dbReference type="NCBI Taxonomy" id="467808"/>
    <lineage>
        <taxon>Eukaryota</taxon>
        <taxon>Fungi</taxon>
        <taxon>Dikarya</taxon>
        <taxon>Ascomycota</taxon>
        <taxon>Saccharomycotina</taxon>
        <taxon>Pichiomycetes</taxon>
        <taxon>Debaryomycetaceae</taxon>
        <taxon>Yamadazyma</taxon>
    </lineage>
</organism>
<evidence type="ECO:0000313" key="1">
    <source>
        <dbReference type="EMBL" id="CAH6719210.1"/>
    </source>
</evidence>
<keyword evidence="2" id="KW-1185">Reference proteome</keyword>
<proteinExistence type="predicted"/>
<protein>
    <submittedName>
        <fullName evidence="1">LAS seventeen-binding protein 1</fullName>
    </submittedName>
</protein>
<comment type="caution">
    <text evidence="1">The sequence shown here is derived from an EMBL/GenBank/DDBJ whole genome shotgun (WGS) entry which is preliminary data.</text>
</comment>